<dbReference type="OrthoDB" id="9804590at2"/>
<proteinExistence type="inferred from homology"/>
<dbReference type="GO" id="GO:0070041">
    <property type="term" value="F:rRNA (uridine-C5-)-methyltransferase activity"/>
    <property type="evidence" value="ECO:0007669"/>
    <property type="project" value="TreeGrafter"/>
</dbReference>
<sequence>MTIELNDSQRVTIDRLAHGGDGIGYLDDGRIVFVSGTLPGEVVDIEVFELKKSFARGRIEEVVEPAPQRVASQCPYSDECGGCQFWHTTYENELRLKTEAAWEAISRISKVEIPQARVLEAPAAIRYRSRVVFHQKRAHRDKRTGALEPNKIGFYRAQSKQLVDIDDCMITNSLLNQVRRALEPALRDVGDCDIILETASATSVMVTLVPETNYRTNLPRSLKAFMQSVDQNPMIRGIRVVGKNEDVIYGDIAVDADQILAHVPVHAARLGSGDFRQSNQAMNRVLVDEVTGHIKASGATSVLELYCGSGNFAFAMPESVEQIVGLEVSAAAVESADALARLAGLQRYTFAKANLDKGLVKTPWPGAEGFDLVLLDPPRTGATTVCQELADAEDGPSTIVYVSCDPACLGRDLKTLATGGWKVDSLTLLDMFSRTSHIESIAVLTR</sequence>
<comment type="similarity">
    <text evidence="1">Belongs to the class I-like SAM-binding methyltransferase superfamily. RNA M5U methyltransferase family.</text>
</comment>
<organism evidence="2 3">
    <name type="scientific">Bradymonas sediminis</name>
    <dbReference type="NCBI Taxonomy" id="1548548"/>
    <lineage>
        <taxon>Bacteria</taxon>
        <taxon>Deltaproteobacteria</taxon>
        <taxon>Bradymonadales</taxon>
        <taxon>Bradymonadaceae</taxon>
        <taxon>Bradymonas</taxon>
    </lineage>
</organism>
<dbReference type="InterPro" id="IPR010280">
    <property type="entry name" value="U5_MeTrfase_fam"/>
</dbReference>
<feature type="binding site" evidence="1">
    <location>
        <position position="327"/>
    </location>
    <ligand>
        <name>S-adenosyl-L-methionine</name>
        <dbReference type="ChEBI" id="CHEBI:59789"/>
    </ligand>
</feature>
<evidence type="ECO:0000313" key="3">
    <source>
        <dbReference type="Proteomes" id="UP000249799"/>
    </source>
</evidence>
<dbReference type="PANTHER" id="PTHR11061">
    <property type="entry name" value="RNA M5U METHYLTRANSFERASE"/>
    <property type="match status" value="1"/>
</dbReference>
<dbReference type="InterPro" id="IPR012340">
    <property type="entry name" value="NA-bd_OB-fold"/>
</dbReference>
<dbReference type="EMBL" id="CP030032">
    <property type="protein sequence ID" value="AWV89000.1"/>
    <property type="molecule type" value="Genomic_DNA"/>
</dbReference>
<feature type="binding site" evidence="1">
    <location>
        <position position="376"/>
    </location>
    <ligand>
        <name>S-adenosyl-L-methionine</name>
        <dbReference type="ChEBI" id="CHEBI:59789"/>
    </ligand>
</feature>
<keyword evidence="3" id="KW-1185">Reference proteome</keyword>
<dbReference type="Gene3D" id="2.40.50.140">
    <property type="entry name" value="Nucleic acid-binding proteins"/>
    <property type="match status" value="1"/>
</dbReference>
<dbReference type="PANTHER" id="PTHR11061:SF30">
    <property type="entry name" value="TRNA (URACIL(54)-C(5))-METHYLTRANSFERASE"/>
    <property type="match status" value="1"/>
</dbReference>
<dbReference type="Proteomes" id="UP000249799">
    <property type="component" value="Chromosome"/>
</dbReference>
<dbReference type="PROSITE" id="PS51687">
    <property type="entry name" value="SAM_MT_RNA_M5U"/>
    <property type="match status" value="1"/>
</dbReference>
<dbReference type="PROSITE" id="PS50926">
    <property type="entry name" value="TRAM"/>
    <property type="match status" value="1"/>
</dbReference>
<evidence type="ECO:0000256" key="1">
    <source>
        <dbReference type="PROSITE-ProRule" id="PRU01024"/>
    </source>
</evidence>
<dbReference type="InterPro" id="IPR002792">
    <property type="entry name" value="TRAM_dom"/>
</dbReference>
<dbReference type="Pfam" id="PF01938">
    <property type="entry name" value="TRAM"/>
    <property type="match status" value="1"/>
</dbReference>
<accession>A0A2Z4FJG9</accession>
<dbReference type="SUPFAM" id="SSF50249">
    <property type="entry name" value="Nucleic acid-binding proteins"/>
    <property type="match status" value="1"/>
</dbReference>
<feature type="binding site" evidence="1">
    <location>
        <position position="277"/>
    </location>
    <ligand>
        <name>S-adenosyl-L-methionine</name>
        <dbReference type="ChEBI" id="CHEBI:59789"/>
    </ligand>
</feature>
<dbReference type="FunFam" id="2.40.50.140:FF:000097">
    <property type="entry name" value="23S rRNA (uracil(1939)-C(5))-methyltransferase RlmD"/>
    <property type="match status" value="1"/>
</dbReference>
<dbReference type="GO" id="GO:0070475">
    <property type="term" value="P:rRNA base methylation"/>
    <property type="evidence" value="ECO:0007669"/>
    <property type="project" value="TreeGrafter"/>
</dbReference>
<dbReference type="NCBIfam" id="TIGR00479">
    <property type="entry name" value="rumA"/>
    <property type="match status" value="1"/>
</dbReference>
<dbReference type="InterPro" id="IPR029063">
    <property type="entry name" value="SAM-dependent_MTases_sf"/>
</dbReference>
<dbReference type="CDD" id="cd02440">
    <property type="entry name" value="AdoMet_MTases"/>
    <property type="match status" value="1"/>
</dbReference>
<protein>
    <submittedName>
        <fullName evidence="2">23S rRNA (Uracil(1939)-C(5))-methyltransferase RlmD</fullName>
        <ecNumber evidence="2">2.1.1.190</ecNumber>
    </submittedName>
</protein>
<gene>
    <name evidence="2" type="ORF">DN745_06455</name>
</gene>
<dbReference type="KEGG" id="bsed:DN745_06455"/>
<keyword evidence="1 2" id="KW-0489">Methyltransferase</keyword>
<dbReference type="Gene3D" id="2.40.50.1070">
    <property type="match status" value="1"/>
</dbReference>
<dbReference type="Gene3D" id="3.40.50.150">
    <property type="entry name" value="Vaccinia Virus protein VP39"/>
    <property type="match status" value="1"/>
</dbReference>
<dbReference type="RefSeq" id="WP_111333138.1">
    <property type="nucleotide sequence ID" value="NZ_CP030032.1"/>
</dbReference>
<feature type="binding site" evidence="1">
    <location>
        <position position="306"/>
    </location>
    <ligand>
        <name>S-adenosyl-L-methionine</name>
        <dbReference type="ChEBI" id="CHEBI:59789"/>
    </ligand>
</feature>
<reference evidence="2 3" key="1">
    <citation type="submission" date="2018-06" db="EMBL/GenBank/DDBJ databases">
        <title>Lujinxingia sediminis gen. nov. sp. nov., a new facultative anaerobic member of the class Deltaproteobacteria, and proposal of Lujinxingaceae fam. nov.</title>
        <authorList>
            <person name="Guo L.-Y."/>
            <person name="Li C.-M."/>
            <person name="Wang S."/>
            <person name="Du Z.-J."/>
        </authorList>
    </citation>
    <scope>NUCLEOTIDE SEQUENCE [LARGE SCALE GENOMIC DNA]</scope>
    <source>
        <strain evidence="2 3">FA350</strain>
    </source>
</reference>
<dbReference type="EC" id="2.1.1.190" evidence="2"/>
<dbReference type="Pfam" id="PF05958">
    <property type="entry name" value="tRNA_U5-meth_tr"/>
    <property type="match status" value="2"/>
</dbReference>
<evidence type="ECO:0000313" key="2">
    <source>
        <dbReference type="EMBL" id="AWV89000.1"/>
    </source>
</evidence>
<feature type="active site" description="Nucleophile" evidence="1">
    <location>
        <position position="404"/>
    </location>
</feature>
<name>A0A2Z4FJG9_9DELT</name>
<dbReference type="AlphaFoldDB" id="A0A2Z4FJG9"/>
<keyword evidence="1 2" id="KW-0808">Transferase</keyword>
<keyword evidence="1" id="KW-0949">S-adenosyl-L-methionine</keyword>
<dbReference type="SUPFAM" id="SSF53335">
    <property type="entry name" value="S-adenosyl-L-methionine-dependent methyltransferases"/>
    <property type="match status" value="1"/>
</dbReference>